<dbReference type="Proteomes" id="UP000325315">
    <property type="component" value="Unassembled WGS sequence"/>
</dbReference>
<feature type="compositionally biased region" description="Basic and acidic residues" evidence="1">
    <location>
        <begin position="58"/>
        <end position="70"/>
    </location>
</feature>
<gene>
    <name evidence="2" type="ORF">EPI10_024381</name>
</gene>
<organism evidence="2 3">
    <name type="scientific">Gossypium australe</name>
    <dbReference type="NCBI Taxonomy" id="47621"/>
    <lineage>
        <taxon>Eukaryota</taxon>
        <taxon>Viridiplantae</taxon>
        <taxon>Streptophyta</taxon>
        <taxon>Embryophyta</taxon>
        <taxon>Tracheophyta</taxon>
        <taxon>Spermatophyta</taxon>
        <taxon>Magnoliopsida</taxon>
        <taxon>eudicotyledons</taxon>
        <taxon>Gunneridae</taxon>
        <taxon>Pentapetalae</taxon>
        <taxon>rosids</taxon>
        <taxon>malvids</taxon>
        <taxon>Malvales</taxon>
        <taxon>Malvaceae</taxon>
        <taxon>Malvoideae</taxon>
        <taxon>Gossypium</taxon>
    </lineage>
</organism>
<reference evidence="3" key="1">
    <citation type="journal article" date="2019" name="Plant Biotechnol. J.">
        <title>Genome sequencing of the Australian wild diploid species Gossypium australe highlights disease resistance and delayed gland morphogenesis.</title>
        <authorList>
            <person name="Cai Y."/>
            <person name="Cai X."/>
            <person name="Wang Q."/>
            <person name="Wang P."/>
            <person name="Zhang Y."/>
            <person name="Cai C."/>
            <person name="Xu Y."/>
            <person name="Wang K."/>
            <person name="Zhou Z."/>
            <person name="Wang C."/>
            <person name="Geng S."/>
            <person name="Li B."/>
            <person name="Dong Q."/>
            <person name="Hou Y."/>
            <person name="Wang H."/>
            <person name="Ai P."/>
            <person name="Liu Z."/>
            <person name="Yi F."/>
            <person name="Sun M."/>
            <person name="An G."/>
            <person name="Cheng J."/>
            <person name="Zhang Y."/>
            <person name="Shi Q."/>
            <person name="Xie Y."/>
            <person name="Shi X."/>
            <person name="Chang Y."/>
            <person name="Huang F."/>
            <person name="Chen Y."/>
            <person name="Hong S."/>
            <person name="Mi L."/>
            <person name="Sun Q."/>
            <person name="Zhang L."/>
            <person name="Zhou B."/>
            <person name="Peng R."/>
            <person name="Zhang X."/>
            <person name="Liu F."/>
        </authorList>
    </citation>
    <scope>NUCLEOTIDE SEQUENCE [LARGE SCALE GENOMIC DNA]</scope>
    <source>
        <strain evidence="3">cv. PA1801</strain>
    </source>
</reference>
<feature type="compositionally biased region" description="Polar residues" evidence="1">
    <location>
        <begin position="90"/>
        <end position="121"/>
    </location>
</feature>
<name>A0A5B6VYL7_9ROSI</name>
<dbReference type="EMBL" id="SMMG02000005">
    <property type="protein sequence ID" value="KAA3474052.1"/>
    <property type="molecule type" value="Genomic_DNA"/>
</dbReference>
<keyword evidence="3" id="KW-1185">Reference proteome</keyword>
<proteinExistence type="predicted"/>
<evidence type="ECO:0000313" key="3">
    <source>
        <dbReference type="Proteomes" id="UP000325315"/>
    </source>
</evidence>
<dbReference type="OrthoDB" id="2272416at2759"/>
<feature type="region of interest" description="Disordered" evidence="1">
    <location>
        <begin position="58"/>
        <end position="143"/>
    </location>
</feature>
<sequence length="143" mass="16090">MTVTGYEREFVRFSKYARECVSTKAIMLNEDIRLYVEVLELKEFVALVDRAYKAEELAKEKRRAEIESHDSRKRKLNKSLQSSSKKSRDFATQSATSVGFSNRSKGNQFSGSNAQTTSVASVGNARPSRSECPQCGRHHSGEC</sequence>
<comment type="caution">
    <text evidence="2">The sequence shown here is derived from an EMBL/GenBank/DDBJ whole genome shotgun (WGS) entry which is preliminary data.</text>
</comment>
<protein>
    <submittedName>
        <fullName evidence="2">Gag-Pol polyprotein</fullName>
    </submittedName>
</protein>
<evidence type="ECO:0000256" key="1">
    <source>
        <dbReference type="SAM" id="MobiDB-lite"/>
    </source>
</evidence>
<accession>A0A5B6VYL7</accession>
<dbReference type="AlphaFoldDB" id="A0A5B6VYL7"/>
<evidence type="ECO:0000313" key="2">
    <source>
        <dbReference type="EMBL" id="KAA3474052.1"/>
    </source>
</evidence>